<dbReference type="EMBL" id="JAGFBR010000002">
    <property type="protein sequence ID" value="KAH0469543.1"/>
    <property type="molecule type" value="Genomic_DNA"/>
</dbReference>
<comment type="similarity">
    <text evidence="3">Belongs to the eukaryotic RPB4 RNA polymerase subunit family.</text>
</comment>
<dbReference type="EMBL" id="JAGFBR010000002">
    <property type="protein sequence ID" value="KAH0470210.1"/>
    <property type="molecule type" value="Genomic_DNA"/>
</dbReference>
<organism evidence="7 8">
    <name type="scientific">Dendrobium chrysotoxum</name>
    <name type="common">Orchid</name>
    <dbReference type="NCBI Taxonomy" id="161865"/>
    <lineage>
        <taxon>Eukaryota</taxon>
        <taxon>Viridiplantae</taxon>
        <taxon>Streptophyta</taxon>
        <taxon>Embryophyta</taxon>
        <taxon>Tracheophyta</taxon>
        <taxon>Spermatophyta</taxon>
        <taxon>Magnoliopsida</taxon>
        <taxon>Liliopsida</taxon>
        <taxon>Asparagales</taxon>
        <taxon>Orchidaceae</taxon>
        <taxon>Epidendroideae</taxon>
        <taxon>Malaxideae</taxon>
        <taxon>Dendrobiinae</taxon>
        <taxon>Dendrobium</taxon>
    </lineage>
</organism>
<dbReference type="GO" id="GO:0005634">
    <property type="term" value="C:nucleus"/>
    <property type="evidence" value="ECO:0007669"/>
    <property type="project" value="UniProtKB-SubCell"/>
</dbReference>
<dbReference type="SUPFAM" id="SSF47819">
    <property type="entry name" value="HRDC-like"/>
    <property type="match status" value="1"/>
</dbReference>
<evidence type="ECO:0000256" key="4">
    <source>
        <dbReference type="SAM" id="MobiDB-lite"/>
    </source>
</evidence>
<dbReference type="InterPro" id="IPR010997">
    <property type="entry name" value="HRDC-like_sf"/>
</dbReference>
<dbReference type="GO" id="GO:0030880">
    <property type="term" value="C:RNA polymerase complex"/>
    <property type="evidence" value="ECO:0007669"/>
    <property type="project" value="InterPro"/>
</dbReference>
<dbReference type="Gene3D" id="1.20.1250.40">
    <property type="match status" value="1"/>
</dbReference>
<dbReference type="InterPro" id="IPR006590">
    <property type="entry name" value="RNA_pol_Rpb4/RPC9_core"/>
</dbReference>
<evidence type="ECO:0000313" key="6">
    <source>
        <dbReference type="EMBL" id="KAH0469543.1"/>
    </source>
</evidence>
<evidence type="ECO:0000313" key="7">
    <source>
        <dbReference type="EMBL" id="KAH0470210.1"/>
    </source>
</evidence>
<keyword evidence="2" id="KW-0539">Nucleus</keyword>
<comment type="caution">
    <text evidence="7">The sequence shown here is derived from an EMBL/GenBank/DDBJ whole genome shotgun (WGS) entry which is preliminary data.</text>
</comment>
<dbReference type="InterPro" id="IPR005574">
    <property type="entry name" value="Rpb4/RPC9"/>
</dbReference>
<evidence type="ECO:0000313" key="8">
    <source>
        <dbReference type="Proteomes" id="UP000775213"/>
    </source>
</evidence>
<dbReference type="GO" id="GO:0006352">
    <property type="term" value="P:DNA-templated transcription initiation"/>
    <property type="evidence" value="ECO:0007669"/>
    <property type="project" value="InterPro"/>
</dbReference>
<dbReference type="InterPro" id="IPR045222">
    <property type="entry name" value="Rpb4-like"/>
</dbReference>
<gene>
    <name evidence="6" type="ORF">IEQ34_001101</name>
    <name evidence="7" type="ORF">IEQ34_001768</name>
</gene>
<reference evidence="7 8" key="1">
    <citation type="journal article" date="2021" name="Hortic Res">
        <title>Chromosome-scale assembly of the Dendrobium chrysotoxum genome enhances the understanding of orchid evolution.</title>
        <authorList>
            <person name="Zhang Y."/>
            <person name="Zhang G.Q."/>
            <person name="Zhang D."/>
            <person name="Liu X.D."/>
            <person name="Xu X.Y."/>
            <person name="Sun W.H."/>
            <person name="Yu X."/>
            <person name="Zhu X."/>
            <person name="Wang Z.W."/>
            <person name="Zhao X."/>
            <person name="Zhong W.Y."/>
            <person name="Chen H."/>
            <person name="Yin W.L."/>
            <person name="Huang T."/>
            <person name="Niu S.C."/>
            <person name="Liu Z.J."/>
        </authorList>
    </citation>
    <scope>NUCLEOTIDE SEQUENCE [LARGE SCALE GENOMIC DNA]</scope>
    <source>
        <strain evidence="7">Lindl</strain>
    </source>
</reference>
<accession>A0AAV7HSH3</accession>
<name>A0AAV7HSH3_DENCH</name>
<feature type="compositionally biased region" description="Low complexity" evidence="4">
    <location>
        <begin position="30"/>
        <end position="39"/>
    </location>
</feature>
<dbReference type="InterPro" id="IPR038324">
    <property type="entry name" value="Rpb4/RPC9_sf"/>
</dbReference>
<keyword evidence="8" id="KW-1185">Reference proteome</keyword>
<reference evidence="7" key="2">
    <citation type="submission" date="2021-03" db="EMBL/GenBank/DDBJ databases">
        <authorList>
            <person name="Zhang Y."/>
            <person name="Zhang G.-Q."/>
            <person name="Huang T."/>
            <person name="Niu S.-C."/>
            <person name="Liu Z.-J."/>
        </authorList>
    </citation>
    <scope>NUCLEOTIDE SEQUENCE</scope>
    <source>
        <strain evidence="7">Lindl</strain>
        <tissue evidence="7">Fresh leaves</tissue>
    </source>
</reference>
<dbReference type="SMART" id="SM00657">
    <property type="entry name" value="RPOL4c"/>
    <property type="match status" value="1"/>
</dbReference>
<dbReference type="GO" id="GO:0000166">
    <property type="term" value="F:nucleotide binding"/>
    <property type="evidence" value="ECO:0007669"/>
    <property type="project" value="InterPro"/>
</dbReference>
<comment type="subcellular location">
    <subcellularLocation>
        <location evidence="1">Nucleus</location>
    </subcellularLocation>
</comment>
<dbReference type="Proteomes" id="UP000775213">
    <property type="component" value="Unassembled WGS sequence"/>
</dbReference>
<feature type="domain" description="RNA polymerase Rpb4/RPC9 core" evidence="5">
    <location>
        <begin position="77"/>
        <end position="205"/>
    </location>
</feature>
<evidence type="ECO:0000256" key="1">
    <source>
        <dbReference type="ARBA" id="ARBA00004123"/>
    </source>
</evidence>
<proteinExistence type="inferred from homology"/>
<dbReference type="Pfam" id="PF03874">
    <property type="entry name" value="RNA_pol_Rpb4"/>
    <property type="match status" value="1"/>
</dbReference>
<evidence type="ECO:0000256" key="2">
    <source>
        <dbReference type="ARBA" id="ARBA00023242"/>
    </source>
</evidence>
<feature type="region of interest" description="Disordered" evidence="4">
    <location>
        <begin position="1"/>
        <end position="75"/>
    </location>
</feature>
<protein>
    <recommendedName>
        <fullName evidence="5">RNA polymerase Rpb4/RPC9 core domain-containing protein</fullName>
    </recommendedName>
</protein>
<sequence>MGDRRSRDKGKGKMLQQWGATRRRSKSKAARTLIIISSSDSDKEKEVVVISSSDSDENEGLVDQRPTPSAKPSVAKKEVKDEIELPPGAKLIADCEAADILQGLEERLESLKNLHISIPKSFPKSLQYSKENAVHYTDKKSVKRALETLKEYGATDWEICMIANSCPESCEEAYALIPSLKNKEDQIGDTLNAVLATLAKFKVDDD</sequence>
<feature type="compositionally biased region" description="Basic and acidic residues" evidence="4">
    <location>
        <begin position="1"/>
        <end position="11"/>
    </location>
</feature>
<evidence type="ECO:0000259" key="5">
    <source>
        <dbReference type="SMART" id="SM00657"/>
    </source>
</evidence>
<evidence type="ECO:0000256" key="3">
    <source>
        <dbReference type="ARBA" id="ARBA00025724"/>
    </source>
</evidence>
<dbReference type="AlphaFoldDB" id="A0AAV7HSH3"/>
<dbReference type="PANTHER" id="PTHR21297">
    <property type="entry name" value="DNA-DIRECTED RNA POLYMERASE II"/>
    <property type="match status" value="1"/>
</dbReference>